<protein>
    <submittedName>
        <fullName evidence="3">Uncharacterized protein</fullName>
    </submittedName>
</protein>
<feature type="region of interest" description="Disordered" evidence="2">
    <location>
        <begin position="912"/>
        <end position="946"/>
    </location>
</feature>
<feature type="compositionally biased region" description="Polar residues" evidence="2">
    <location>
        <begin position="1258"/>
        <end position="1272"/>
    </location>
</feature>
<evidence type="ECO:0000313" key="3">
    <source>
        <dbReference type="EMBL" id="KFG33744.1"/>
    </source>
</evidence>
<keyword evidence="1" id="KW-0175">Coiled coil</keyword>
<feature type="compositionally biased region" description="Basic and acidic residues" evidence="2">
    <location>
        <begin position="523"/>
        <end position="554"/>
    </location>
</feature>
<proteinExistence type="predicted"/>
<name>A0A086JNM6_TOXGO</name>
<dbReference type="EMBL" id="AEYH02002872">
    <property type="protein sequence ID" value="KFG33744.1"/>
    <property type="molecule type" value="Genomic_DNA"/>
</dbReference>
<evidence type="ECO:0000256" key="1">
    <source>
        <dbReference type="SAM" id="Coils"/>
    </source>
</evidence>
<organism evidence="3 4">
    <name type="scientific">Toxoplasma gondii FOU</name>
    <dbReference type="NCBI Taxonomy" id="943167"/>
    <lineage>
        <taxon>Eukaryota</taxon>
        <taxon>Sar</taxon>
        <taxon>Alveolata</taxon>
        <taxon>Apicomplexa</taxon>
        <taxon>Conoidasida</taxon>
        <taxon>Coccidia</taxon>
        <taxon>Eucoccidiorida</taxon>
        <taxon>Eimeriorina</taxon>
        <taxon>Sarcocystidae</taxon>
        <taxon>Toxoplasma</taxon>
    </lineage>
</organism>
<feature type="compositionally biased region" description="Basic and acidic residues" evidence="2">
    <location>
        <begin position="1274"/>
        <end position="1290"/>
    </location>
</feature>
<comment type="caution">
    <text evidence="3">The sequence shown here is derived from an EMBL/GenBank/DDBJ whole genome shotgun (WGS) entry which is preliminary data.</text>
</comment>
<feature type="region of interest" description="Disordered" evidence="2">
    <location>
        <begin position="1"/>
        <end position="22"/>
    </location>
</feature>
<feature type="compositionally biased region" description="Basic and acidic residues" evidence="2">
    <location>
        <begin position="925"/>
        <end position="936"/>
    </location>
</feature>
<feature type="compositionally biased region" description="Basic and acidic residues" evidence="2">
    <location>
        <begin position="979"/>
        <end position="994"/>
    </location>
</feature>
<reference evidence="3 4" key="1">
    <citation type="submission" date="2014-07" db="EMBL/GenBank/DDBJ databases">
        <authorList>
            <person name="Sibley D."/>
            <person name="Venepally P."/>
            <person name="Karamycheva S."/>
            <person name="Hadjithomas M."/>
            <person name="Khan A."/>
            <person name="Brunk B."/>
            <person name="Roos D."/>
            <person name="Caler E."/>
            <person name="Lorenzi H."/>
        </authorList>
    </citation>
    <scope>NUCLEOTIDE SEQUENCE [LARGE SCALE GENOMIC DNA]</scope>
    <source>
        <strain evidence="3 4">FOU</strain>
    </source>
</reference>
<feature type="region of interest" description="Disordered" evidence="2">
    <location>
        <begin position="1246"/>
        <end position="1293"/>
    </location>
</feature>
<feature type="region of interest" description="Disordered" evidence="2">
    <location>
        <begin position="470"/>
        <end position="642"/>
    </location>
</feature>
<feature type="compositionally biased region" description="Basic and acidic residues" evidence="2">
    <location>
        <begin position="485"/>
        <end position="497"/>
    </location>
</feature>
<feature type="region of interest" description="Disordered" evidence="2">
    <location>
        <begin position="679"/>
        <end position="704"/>
    </location>
</feature>
<dbReference type="VEuPathDB" id="ToxoDB:TGFOU_250700"/>
<feature type="region of interest" description="Disordered" evidence="2">
    <location>
        <begin position="978"/>
        <end position="1003"/>
    </location>
</feature>
<dbReference type="OrthoDB" id="331029at2759"/>
<gene>
    <name evidence="3" type="ORF">TGFOU_250700</name>
</gene>
<evidence type="ECO:0000256" key="2">
    <source>
        <dbReference type="SAM" id="MobiDB-lite"/>
    </source>
</evidence>
<feature type="compositionally biased region" description="Basic and acidic residues" evidence="2">
    <location>
        <begin position="623"/>
        <end position="633"/>
    </location>
</feature>
<feature type="coiled-coil region" evidence="1">
    <location>
        <begin position="1152"/>
        <end position="1183"/>
    </location>
</feature>
<evidence type="ECO:0000313" key="4">
    <source>
        <dbReference type="Proteomes" id="UP000028838"/>
    </source>
</evidence>
<feature type="region of interest" description="Disordered" evidence="2">
    <location>
        <begin position="753"/>
        <end position="787"/>
    </location>
</feature>
<feature type="region of interest" description="Disordered" evidence="2">
    <location>
        <begin position="264"/>
        <end position="296"/>
    </location>
</feature>
<dbReference type="Proteomes" id="UP000028838">
    <property type="component" value="Unassembled WGS sequence"/>
</dbReference>
<accession>A0A086JNM6</accession>
<sequence length="1509" mass="160633">MDDFELQPLEPDDAEADAFNDDTFGDVGGVVGDDWKPDARAVGAFEALHATIRDPRQADKRHDVAWESQGDFPAHASAPHVDASRAFPSQAFRSLEKAGAPDDGGFCGGPLPAFFTEGGSGPPPGNLHPRGFSPRAREFQGIEQEVREENHRALHHQGPNPLGNPLGGGVSAALRGDLAHGLPRPVQPLQASELEKQLLLQHHRSAGGFASAPHAQTARRSTATEHLDKLIHLKRQQAHAQVGPGGRDRADVYPAGAPFAYGPQADVAPAPFGRGDEGREGPAAGLAGGPSQRHVDPKAQFLSSKGLFPPGNPLASGPIPSVHREDGAGKALGLGVNDPRAFACLAQPPSEEDERMVQDLLKDANVTAAALAALSAAEAAVAAARAQGGSSGATRAFAHGSVDLSHDGVALAGFSAGGPLPDFEKARGILEAEREPQSLHRPLPQFGGRSAPTRPPLVVPADADVLEMMNVKPRKGPGVSPAKEAASRREEPSDLRPRLPFFDESGTVASSTLTQGEGVPAHPVERMRLEEREARELEGLDSGGERRGDPRDRGPLGPLDSQAGPGRRQARVSGSGGTLAVPSLRPSFGRASGFGRTLYPQGSQGRSLSPLPASASRGVSGGVDREKGRRRGEATPAPEPQDDIVSVLRSCSLFPLTKAHRDAVVQQRLPELPPFRVPAAGSAVSATPESGASARPGPSGPRSGHECLMTAFDLDHILRMHLAQMAKLPQLQRCSGRWNFRFLMRHHGALGSAPHAGADGVPSQRGGSLAERDSGAGATMPEPPSSALGLEKEISRVFRRQQQEFELLQQHRAAWGGGASRRDAEGQEGDEWCPPAALPPQFGHAQDFGIGVTVSSCRMHPLLLGSLSFAGATELLQLYLAPCLLSVGGPTAAQGEGRRRVDEKETLAFAALEDATRDGEEDPDRELSHAEKEQRRLQKKFGKQTYSTVRQPRNCIHLAPTGGQHSLAQILQSPSLCAVRDESPAREDGERTGTDQEVEGDSAREASAKLVRALVFGSVAPQRDSVPEKRSAPATEEGEILSAFADGVLARRVVEDAFDLLLEAASLHSEILECPASHVAARSRLQDQQQHLMLQLFELVTLRHNLAAAENSPRTSAVATLYFLPFLLDAHVPASTVDVAAYHRRYVQLQQLQLAESRQPELRAQLEEARELLADEVEKGRQASRWMLSGLYELPKGRQLLARALRLFSDVPAAALLQILLASPTVLPSLCSAVDHVLLFERNGRSKEGRSADGRPAGQNSIANVRASSGSDGRTPDWVEDAKDEEKGDLEAENGFPSSVLLNELLLLQKDETQRSTEPADQYQLIPVLLKKSQESGMDDDSASPACALYIHLISRLLHVANQNGHSQAAAISAAFLVGVYEQIAWGWNKEQAAELLHYRSGCCLLALLLALLPPPSSLTPYQERTAVVPFLTLAVSALVLAVRETAEEEKSGGNNGTTEVLLPLIQAVVQQARADESRAKAITVAAMNLLGVAGAQAMLSSFLAGAGP</sequence>